<reference evidence="2" key="1">
    <citation type="submission" date="2020-01" db="EMBL/GenBank/DDBJ databases">
        <authorList>
            <consortium name="DOE Joint Genome Institute"/>
            <person name="Haridas S."/>
            <person name="Albert R."/>
            <person name="Binder M."/>
            <person name="Bloem J."/>
            <person name="Labutti K."/>
            <person name="Salamov A."/>
            <person name="Andreopoulos B."/>
            <person name="Baker S.E."/>
            <person name="Barry K."/>
            <person name="Bills G."/>
            <person name="Bluhm B.H."/>
            <person name="Cannon C."/>
            <person name="Castanera R."/>
            <person name="Culley D.E."/>
            <person name="Daum C."/>
            <person name="Ezra D."/>
            <person name="Gonzalez J.B."/>
            <person name="Henrissat B."/>
            <person name="Kuo A."/>
            <person name="Liang C."/>
            <person name="Lipzen A."/>
            <person name="Lutzoni F."/>
            <person name="Magnuson J."/>
            <person name="Mondo S."/>
            <person name="Nolan M."/>
            <person name="Ohm R."/>
            <person name="Pangilinan J."/>
            <person name="Park H.-J."/>
            <person name="Ramirez L."/>
            <person name="Alfaro M."/>
            <person name="Sun H."/>
            <person name="Tritt A."/>
            <person name="Yoshinaga Y."/>
            <person name="Zwiers L.-H."/>
            <person name="Turgeon B.G."/>
            <person name="Goodwin S.B."/>
            <person name="Spatafora J.W."/>
            <person name="Crous P.W."/>
            <person name="Grigoriev I.V."/>
        </authorList>
    </citation>
    <scope>NUCLEOTIDE SEQUENCE</scope>
    <source>
        <strain evidence="2">P77</strain>
    </source>
</reference>
<dbReference type="Proteomes" id="UP000800040">
    <property type="component" value="Unassembled WGS sequence"/>
</dbReference>
<name>A0A6A5KBN7_9PLEO</name>
<keyword evidence="3" id="KW-1185">Reference proteome</keyword>
<accession>A0A6A5KBN7</accession>
<evidence type="ECO:0000256" key="1">
    <source>
        <dbReference type="SAM" id="MobiDB-lite"/>
    </source>
</evidence>
<dbReference type="OrthoDB" id="3678245at2759"/>
<feature type="compositionally biased region" description="Acidic residues" evidence="1">
    <location>
        <begin position="28"/>
        <end position="47"/>
    </location>
</feature>
<organism evidence="2 3">
    <name type="scientific">Decorospora gaudefroyi</name>
    <dbReference type="NCBI Taxonomy" id="184978"/>
    <lineage>
        <taxon>Eukaryota</taxon>
        <taxon>Fungi</taxon>
        <taxon>Dikarya</taxon>
        <taxon>Ascomycota</taxon>
        <taxon>Pezizomycotina</taxon>
        <taxon>Dothideomycetes</taxon>
        <taxon>Pleosporomycetidae</taxon>
        <taxon>Pleosporales</taxon>
        <taxon>Pleosporineae</taxon>
        <taxon>Pleosporaceae</taxon>
        <taxon>Decorospora</taxon>
    </lineage>
</organism>
<feature type="region of interest" description="Disordered" evidence="1">
    <location>
        <begin position="1"/>
        <end position="118"/>
    </location>
</feature>
<dbReference type="EMBL" id="ML975342">
    <property type="protein sequence ID" value="KAF1832302.1"/>
    <property type="molecule type" value="Genomic_DNA"/>
</dbReference>
<evidence type="ECO:0000313" key="3">
    <source>
        <dbReference type="Proteomes" id="UP000800040"/>
    </source>
</evidence>
<dbReference type="AlphaFoldDB" id="A0A6A5KBN7"/>
<protein>
    <submittedName>
        <fullName evidence="2">Uncharacterized protein</fullName>
    </submittedName>
</protein>
<gene>
    <name evidence="2" type="ORF">BDW02DRAFT_649270</name>
</gene>
<sequence>MPLNASSAAHTSQPSNAASLPHTRPANEDLEYDSEAETLVGDEPDDDTVPHPGSPTQSQPAAGNATARRLPSDEPCAPTQSNIDAINRSRKTKEMEMAVQRSLSVIPGPECKAKSKSS</sequence>
<proteinExistence type="predicted"/>
<feature type="compositionally biased region" description="Polar residues" evidence="1">
    <location>
        <begin position="1"/>
        <end position="18"/>
    </location>
</feature>
<evidence type="ECO:0000313" key="2">
    <source>
        <dbReference type="EMBL" id="KAF1832302.1"/>
    </source>
</evidence>